<evidence type="ECO:0000313" key="2">
    <source>
        <dbReference type="Proteomes" id="UP000186817"/>
    </source>
</evidence>
<keyword evidence="2" id="KW-1185">Reference proteome</keyword>
<comment type="caution">
    <text evidence="1">The sequence shown here is derived from an EMBL/GenBank/DDBJ whole genome shotgun (WGS) entry which is preliminary data.</text>
</comment>
<dbReference type="AlphaFoldDB" id="A0A1Q9CRN1"/>
<name>A0A1Q9CRN1_SYMMI</name>
<proteinExistence type="predicted"/>
<dbReference type="Proteomes" id="UP000186817">
    <property type="component" value="Unassembled WGS sequence"/>
</dbReference>
<evidence type="ECO:0000313" key="1">
    <source>
        <dbReference type="EMBL" id="OLP85547.1"/>
    </source>
</evidence>
<reference evidence="1 2" key="1">
    <citation type="submission" date="2016-02" db="EMBL/GenBank/DDBJ databases">
        <title>Genome analysis of coral dinoflagellate symbionts highlights evolutionary adaptations to a symbiotic lifestyle.</title>
        <authorList>
            <person name="Aranda M."/>
            <person name="Li Y."/>
            <person name="Liew Y.J."/>
            <person name="Baumgarten S."/>
            <person name="Simakov O."/>
            <person name="Wilson M."/>
            <person name="Piel J."/>
            <person name="Ashoor H."/>
            <person name="Bougouffa S."/>
            <person name="Bajic V.B."/>
            <person name="Ryu T."/>
            <person name="Ravasi T."/>
            <person name="Bayer T."/>
            <person name="Micklem G."/>
            <person name="Kim H."/>
            <person name="Bhak J."/>
            <person name="Lajeunesse T.C."/>
            <person name="Voolstra C.R."/>
        </authorList>
    </citation>
    <scope>NUCLEOTIDE SEQUENCE [LARGE SCALE GENOMIC DNA]</scope>
    <source>
        <strain evidence="1 2">CCMP2467</strain>
    </source>
</reference>
<dbReference type="EMBL" id="LSRX01000970">
    <property type="protein sequence ID" value="OLP85547.1"/>
    <property type="molecule type" value="Genomic_DNA"/>
</dbReference>
<organism evidence="1 2">
    <name type="scientific">Symbiodinium microadriaticum</name>
    <name type="common">Dinoflagellate</name>
    <name type="synonym">Zooxanthella microadriatica</name>
    <dbReference type="NCBI Taxonomy" id="2951"/>
    <lineage>
        <taxon>Eukaryota</taxon>
        <taxon>Sar</taxon>
        <taxon>Alveolata</taxon>
        <taxon>Dinophyceae</taxon>
        <taxon>Suessiales</taxon>
        <taxon>Symbiodiniaceae</taxon>
        <taxon>Symbiodinium</taxon>
    </lineage>
</organism>
<sequence>MLFMVLGLVPSGSHRIRWESAQDLHPRTSRFSRVPSPHHGISSEPSAFLCSLCLLGPPKKALLFGTATKAGQQEGWSEDLGHLQMSYATGKRPEKNPQVFKFRGVSREEYTNGFRRAEENQEADAP</sequence>
<accession>A0A1Q9CRN1</accession>
<protein>
    <submittedName>
        <fullName evidence="1">Uncharacterized protein</fullName>
    </submittedName>
</protein>
<gene>
    <name evidence="1" type="ORF">AK812_SmicGene33445</name>
</gene>